<proteinExistence type="predicted"/>
<feature type="chain" id="PRO_5047185590" evidence="2">
    <location>
        <begin position="21"/>
        <end position="204"/>
    </location>
</feature>
<dbReference type="InterPro" id="IPR011438">
    <property type="entry name" value="DUF1541"/>
</dbReference>
<dbReference type="Pfam" id="PF07563">
    <property type="entry name" value="DUF1541"/>
    <property type="match status" value="2"/>
</dbReference>
<accession>A0ABV9M2N9</accession>
<reference evidence="5" key="1">
    <citation type="journal article" date="2019" name="Int. J. Syst. Evol. Microbiol.">
        <title>The Global Catalogue of Microorganisms (GCM) 10K type strain sequencing project: providing services to taxonomists for standard genome sequencing and annotation.</title>
        <authorList>
            <consortium name="The Broad Institute Genomics Platform"/>
            <consortium name="The Broad Institute Genome Sequencing Center for Infectious Disease"/>
            <person name="Wu L."/>
            <person name="Ma J."/>
        </authorList>
    </citation>
    <scope>NUCLEOTIDE SEQUENCE [LARGE SCALE GENOMIC DNA]</scope>
    <source>
        <strain evidence="5">CGMCC 1.19061</strain>
    </source>
</reference>
<dbReference type="RefSeq" id="WP_379964528.1">
    <property type="nucleotide sequence ID" value="NZ_JBHSGT010000035.1"/>
</dbReference>
<keyword evidence="2" id="KW-0732">Signal</keyword>
<name>A0ABV9M2N9_9ENTE</name>
<dbReference type="EMBL" id="JBHSGT010000035">
    <property type="protein sequence ID" value="MFC4710022.1"/>
    <property type="molecule type" value="Genomic_DNA"/>
</dbReference>
<dbReference type="PROSITE" id="PS51257">
    <property type="entry name" value="PROKAR_LIPOPROTEIN"/>
    <property type="match status" value="1"/>
</dbReference>
<dbReference type="Gene3D" id="2.30.30.1210">
    <property type="entry name" value="Domain of unknown function DUF1541"/>
    <property type="match status" value="1"/>
</dbReference>
<feature type="domain" description="DUF1541" evidence="3">
    <location>
        <begin position="81"/>
        <end position="132"/>
    </location>
</feature>
<evidence type="ECO:0000313" key="4">
    <source>
        <dbReference type="EMBL" id="MFC4710022.1"/>
    </source>
</evidence>
<feature type="signal peptide" evidence="2">
    <location>
        <begin position="1"/>
        <end position="20"/>
    </location>
</feature>
<feature type="region of interest" description="Disordered" evidence="1">
    <location>
        <begin position="26"/>
        <end position="46"/>
    </location>
</feature>
<evidence type="ECO:0000256" key="2">
    <source>
        <dbReference type="SAM" id="SignalP"/>
    </source>
</evidence>
<organism evidence="4 5">
    <name type="scientific">Enterococcus eurekensis</name>
    <dbReference type="NCBI Taxonomy" id="1159753"/>
    <lineage>
        <taxon>Bacteria</taxon>
        <taxon>Bacillati</taxon>
        <taxon>Bacillota</taxon>
        <taxon>Bacilli</taxon>
        <taxon>Lactobacillales</taxon>
        <taxon>Enterococcaceae</taxon>
        <taxon>Enterococcus</taxon>
    </lineage>
</organism>
<keyword evidence="5" id="KW-1185">Reference proteome</keyword>
<comment type="caution">
    <text evidence="4">The sequence shown here is derived from an EMBL/GenBank/DDBJ whole genome shotgun (WGS) entry which is preliminary data.</text>
</comment>
<feature type="compositionally biased region" description="Polar residues" evidence="1">
    <location>
        <begin position="26"/>
        <end position="41"/>
    </location>
</feature>
<evidence type="ECO:0000259" key="3">
    <source>
        <dbReference type="Pfam" id="PF07563"/>
    </source>
</evidence>
<dbReference type="Proteomes" id="UP001596026">
    <property type="component" value="Unassembled WGS sequence"/>
</dbReference>
<evidence type="ECO:0000313" key="5">
    <source>
        <dbReference type="Proteomes" id="UP001596026"/>
    </source>
</evidence>
<evidence type="ECO:0000256" key="1">
    <source>
        <dbReference type="SAM" id="MobiDB-lite"/>
    </source>
</evidence>
<gene>
    <name evidence="4" type="ORF">ACFO3L_05175</name>
</gene>
<feature type="domain" description="DUF1541" evidence="3">
    <location>
        <begin position="145"/>
        <end position="194"/>
    </location>
</feature>
<sequence>MYKKQFGLLTISLGTLFVLGACSNQIPSGDSNGTSPSSTATSNEMNEINGMSSMSSEMEEMNHEGEVPSGMVEASDPEFPVGTKVTVLTDHMPGMQDAQAEIVGAYDTTIYEVSYEPTTGGEKVMNHKWVVQEELEDTKTIAKAGETVTLKADHMAGMNGAKATVEFALTDTVYVIDYVPSDGGEPVKNHMWVTSDELSLDETP</sequence>
<protein>
    <submittedName>
        <fullName evidence="4">YdhK family protein</fullName>
    </submittedName>
</protein>